<accession>A0A8S1MYK2</accession>
<reference evidence="3" key="1">
    <citation type="submission" date="2021-01" db="EMBL/GenBank/DDBJ databases">
        <authorList>
            <consortium name="Genoscope - CEA"/>
            <person name="William W."/>
        </authorList>
    </citation>
    <scope>NUCLEOTIDE SEQUENCE</scope>
</reference>
<dbReference type="AlphaFoldDB" id="A0A8S1MYK2"/>
<organism evidence="3 4">
    <name type="scientific">Paramecium sonneborni</name>
    <dbReference type="NCBI Taxonomy" id="65129"/>
    <lineage>
        <taxon>Eukaryota</taxon>
        <taxon>Sar</taxon>
        <taxon>Alveolata</taxon>
        <taxon>Ciliophora</taxon>
        <taxon>Intramacronucleata</taxon>
        <taxon>Oligohymenophorea</taxon>
        <taxon>Peniculida</taxon>
        <taxon>Parameciidae</taxon>
        <taxon>Paramecium</taxon>
    </lineage>
</organism>
<evidence type="ECO:0000256" key="2">
    <source>
        <dbReference type="ARBA" id="ARBA00023186"/>
    </source>
</evidence>
<evidence type="ECO:0000256" key="1">
    <source>
        <dbReference type="ARBA" id="ARBA00008239"/>
    </source>
</evidence>
<evidence type="ECO:0000313" key="4">
    <source>
        <dbReference type="Proteomes" id="UP000692954"/>
    </source>
</evidence>
<name>A0A8S1MYK2_9CILI</name>
<proteinExistence type="inferred from homology"/>
<dbReference type="GO" id="GO:0005524">
    <property type="term" value="F:ATP binding"/>
    <property type="evidence" value="ECO:0007669"/>
    <property type="project" value="InterPro"/>
</dbReference>
<comment type="similarity">
    <text evidence="1">Belongs to the heat shock protein 90 family.</text>
</comment>
<dbReference type="EMBL" id="CAJJDN010000043">
    <property type="protein sequence ID" value="CAD8082113.1"/>
    <property type="molecule type" value="Genomic_DNA"/>
</dbReference>
<dbReference type="GO" id="GO:0016887">
    <property type="term" value="F:ATP hydrolysis activity"/>
    <property type="evidence" value="ECO:0007669"/>
    <property type="project" value="InterPro"/>
</dbReference>
<protein>
    <submittedName>
        <fullName evidence="3">Uncharacterized protein</fullName>
    </submittedName>
</protein>
<dbReference type="GO" id="GO:0140662">
    <property type="term" value="F:ATP-dependent protein folding chaperone"/>
    <property type="evidence" value="ECO:0007669"/>
    <property type="project" value="InterPro"/>
</dbReference>
<comment type="caution">
    <text evidence="3">The sequence shown here is derived from an EMBL/GenBank/DDBJ whole genome shotgun (WGS) entry which is preliminary data.</text>
</comment>
<dbReference type="OrthoDB" id="1685038at2759"/>
<dbReference type="InterPro" id="IPR001404">
    <property type="entry name" value="Hsp90_fam"/>
</dbReference>
<sequence>MKEGQKDIFFIIGESKASVAASPFVEALKKKDYELSI</sequence>
<dbReference type="Pfam" id="PF00183">
    <property type="entry name" value="HSP90"/>
    <property type="match status" value="1"/>
</dbReference>
<gene>
    <name evidence="3" type="ORF">PSON_ATCC_30995.1.T0430026</name>
</gene>
<keyword evidence="2" id="KW-0143">Chaperone</keyword>
<evidence type="ECO:0000313" key="3">
    <source>
        <dbReference type="EMBL" id="CAD8082113.1"/>
    </source>
</evidence>
<dbReference type="Proteomes" id="UP000692954">
    <property type="component" value="Unassembled WGS sequence"/>
</dbReference>
<dbReference type="GO" id="GO:0051082">
    <property type="term" value="F:unfolded protein binding"/>
    <property type="evidence" value="ECO:0007669"/>
    <property type="project" value="InterPro"/>
</dbReference>
<keyword evidence="4" id="KW-1185">Reference proteome</keyword>